<feature type="non-terminal residue" evidence="1">
    <location>
        <position position="90"/>
    </location>
</feature>
<protein>
    <submittedName>
        <fullName evidence="1">Uncharacterized protein</fullName>
    </submittedName>
</protein>
<name>A0AA38CS30_TAXCH</name>
<dbReference type="AlphaFoldDB" id="A0AA38CS30"/>
<keyword evidence="2" id="KW-1185">Reference proteome</keyword>
<evidence type="ECO:0000313" key="2">
    <source>
        <dbReference type="Proteomes" id="UP000824469"/>
    </source>
</evidence>
<feature type="non-terminal residue" evidence="1">
    <location>
        <position position="1"/>
    </location>
</feature>
<organism evidence="1 2">
    <name type="scientific">Taxus chinensis</name>
    <name type="common">Chinese yew</name>
    <name type="synonym">Taxus wallichiana var. chinensis</name>
    <dbReference type="NCBI Taxonomy" id="29808"/>
    <lineage>
        <taxon>Eukaryota</taxon>
        <taxon>Viridiplantae</taxon>
        <taxon>Streptophyta</taxon>
        <taxon>Embryophyta</taxon>
        <taxon>Tracheophyta</taxon>
        <taxon>Spermatophyta</taxon>
        <taxon>Pinopsida</taxon>
        <taxon>Pinidae</taxon>
        <taxon>Conifers II</taxon>
        <taxon>Cupressales</taxon>
        <taxon>Taxaceae</taxon>
        <taxon>Taxus</taxon>
    </lineage>
</organism>
<evidence type="ECO:0000313" key="1">
    <source>
        <dbReference type="EMBL" id="KAH9302962.1"/>
    </source>
</evidence>
<comment type="caution">
    <text evidence="1">The sequence shown here is derived from an EMBL/GenBank/DDBJ whole genome shotgun (WGS) entry which is preliminary data.</text>
</comment>
<reference evidence="1 2" key="1">
    <citation type="journal article" date="2021" name="Nat. Plants">
        <title>The Taxus genome provides insights into paclitaxel biosynthesis.</title>
        <authorList>
            <person name="Xiong X."/>
            <person name="Gou J."/>
            <person name="Liao Q."/>
            <person name="Li Y."/>
            <person name="Zhou Q."/>
            <person name="Bi G."/>
            <person name="Li C."/>
            <person name="Du R."/>
            <person name="Wang X."/>
            <person name="Sun T."/>
            <person name="Guo L."/>
            <person name="Liang H."/>
            <person name="Lu P."/>
            <person name="Wu Y."/>
            <person name="Zhang Z."/>
            <person name="Ro D.K."/>
            <person name="Shang Y."/>
            <person name="Huang S."/>
            <person name="Yan J."/>
        </authorList>
    </citation>
    <scope>NUCLEOTIDE SEQUENCE [LARGE SCALE GENOMIC DNA]</scope>
    <source>
        <strain evidence="1">Ta-2019</strain>
    </source>
</reference>
<proteinExistence type="predicted"/>
<gene>
    <name evidence="1" type="ORF">KI387_014545</name>
</gene>
<dbReference type="EMBL" id="JAHRHJ020000009">
    <property type="protein sequence ID" value="KAH9302962.1"/>
    <property type="molecule type" value="Genomic_DNA"/>
</dbReference>
<sequence length="90" mass="9978">GHFANECPDALAQVSKLCIECGPSDHDDDCLKLKIANMVEIEREEDEKYLLAASRTAKKKGLDMLVEKQQMQDAIQAVKDINNESDNIGS</sequence>
<accession>A0AA38CS30</accession>
<dbReference type="Proteomes" id="UP000824469">
    <property type="component" value="Unassembled WGS sequence"/>
</dbReference>